<keyword evidence="2" id="KW-0547">Nucleotide-binding</keyword>
<dbReference type="OrthoDB" id="10262720at2759"/>
<proteinExistence type="inferred from homology"/>
<evidence type="ECO:0000313" key="4">
    <source>
        <dbReference type="EMBL" id="VDK48140.1"/>
    </source>
</evidence>
<dbReference type="Proteomes" id="UP000281553">
    <property type="component" value="Unassembled WGS sequence"/>
</dbReference>
<dbReference type="GO" id="GO:0005524">
    <property type="term" value="F:ATP binding"/>
    <property type="evidence" value="ECO:0007669"/>
    <property type="project" value="UniProtKB-KW"/>
</dbReference>
<dbReference type="Gene3D" id="3.90.640.10">
    <property type="entry name" value="Actin, Chain A, domain 4"/>
    <property type="match status" value="1"/>
</dbReference>
<sequence length="84" mass="9371">MGTSDFISRLLNHFVEKFKASNPNLKTDVRKNPRAMAKLSTEAQRIFKVLSANPEIVSTVSPSGSFTACFVELVSVLVFFFENN</sequence>
<organism evidence="4 5">
    <name type="scientific">Dibothriocephalus latus</name>
    <name type="common">Fish tapeworm</name>
    <name type="synonym">Diphyllobothrium latum</name>
    <dbReference type="NCBI Taxonomy" id="60516"/>
    <lineage>
        <taxon>Eukaryota</taxon>
        <taxon>Metazoa</taxon>
        <taxon>Spiralia</taxon>
        <taxon>Lophotrochozoa</taxon>
        <taxon>Platyhelminthes</taxon>
        <taxon>Cestoda</taxon>
        <taxon>Eucestoda</taxon>
        <taxon>Diphyllobothriidea</taxon>
        <taxon>Diphyllobothriidae</taxon>
        <taxon>Dibothriocephalus</taxon>
    </lineage>
</organism>
<dbReference type="InterPro" id="IPR013126">
    <property type="entry name" value="Hsp_70_fam"/>
</dbReference>
<dbReference type="AlphaFoldDB" id="A0A3P6QX68"/>
<evidence type="ECO:0000256" key="2">
    <source>
        <dbReference type="ARBA" id="ARBA00022741"/>
    </source>
</evidence>
<dbReference type="EMBL" id="UYRU01012547">
    <property type="protein sequence ID" value="VDK48140.1"/>
    <property type="molecule type" value="Genomic_DNA"/>
</dbReference>
<evidence type="ECO:0000313" key="5">
    <source>
        <dbReference type="Proteomes" id="UP000281553"/>
    </source>
</evidence>
<accession>A0A3P6QX68</accession>
<reference evidence="4 5" key="1">
    <citation type="submission" date="2018-11" db="EMBL/GenBank/DDBJ databases">
        <authorList>
            <consortium name="Pathogen Informatics"/>
        </authorList>
    </citation>
    <scope>NUCLEOTIDE SEQUENCE [LARGE SCALE GENOMIC DNA]</scope>
</reference>
<name>A0A3P6QX68_DIBLA</name>
<comment type="similarity">
    <text evidence="1">Belongs to the heat shock protein 70 family.</text>
</comment>
<keyword evidence="3" id="KW-0067">ATP-binding</keyword>
<dbReference type="GO" id="GO:0140662">
    <property type="term" value="F:ATP-dependent protein folding chaperone"/>
    <property type="evidence" value="ECO:0007669"/>
    <property type="project" value="InterPro"/>
</dbReference>
<dbReference type="Pfam" id="PF00012">
    <property type="entry name" value="HSP70"/>
    <property type="match status" value="1"/>
</dbReference>
<evidence type="ECO:0000256" key="3">
    <source>
        <dbReference type="ARBA" id="ARBA00022840"/>
    </source>
</evidence>
<protein>
    <submittedName>
        <fullName evidence="4">Uncharacterized protein</fullName>
    </submittedName>
</protein>
<evidence type="ECO:0000256" key="1">
    <source>
        <dbReference type="ARBA" id="ARBA00007381"/>
    </source>
</evidence>
<keyword evidence="5" id="KW-1185">Reference proteome</keyword>
<gene>
    <name evidence="4" type="ORF">DILT_LOCUS1640</name>
</gene>